<feature type="domain" description="NurA" evidence="1">
    <location>
        <begin position="63"/>
        <end position="338"/>
    </location>
</feature>
<dbReference type="EMBL" id="JAGVWD010000036">
    <property type="protein sequence ID" value="MBS3057456.1"/>
    <property type="molecule type" value="Genomic_DNA"/>
</dbReference>
<dbReference type="Proteomes" id="UP000677687">
    <property type="component" value="Unassembled WGS sequence"/>
</dbReference>
<protein>
    <submittedName>
        <fullName evidence="2">DNA double-strand break repair nuclease NurA</fullName>
    </submittedName>
</protein>
<reference evidence="2" key="2">
    <citation type="submission" date="2021-05" db="EMBL/GenBank/DDBJ databases">
        <title>Protein family content uncovers lineage relationships and bacterial pathway maintenance mechanisms in DPANN archaea.</title>
        <authorList>
            <person name="Castelle C.J."/>
            <person name="Meheust R."/>
            <person name="Jaffe A.L."/>
            <person name="Seitz K."/>
            <person name="Gong X."/>
            <person name="Baker B.J."/>
            <person name="Banfield J.F."/>
        </authorList>
    </citation>
    <scope>NUCLEOTIDE SEQUENCE</scope>
    <source>
        <strain evidence="2">RIFCSPHIGHO2_01_FULL_AR10_44_11</strain>
    </source>
</reference>
<reference evidence="2" key="1">
    <citation type="submission" date="2021-03" db="EMBL/GenBank/DDBJ databases">
        <authorList>
            <person name="Jaffe A."/>
        </authorList>
    </citation>
    <scope>NUCLEOTIDE SEQUENCE</scope>
    <source>
        <strain evidence="2">RIFCSPHIGHO2_01_FULL_AR10_44_11</strain>
    </source>
</reference>
<dbReference type="InterPro" id="IPR018977">
    <property type="entry name" value="NurA_domain"/>
</dbReference>
<accession>A0A8T4L308</accession>
<name>A0A8T4L308_9ARCH</name>
<evidence type="ECO:0000313" key="2">
    <source>
        <dbReference type="EMBL" id="MBS3057456.1"/>
    </source>
</evidence>
<proteinExistence type="predicted"/>
<evidence type="ECO:0000259" key="1">
    <source>
        <dbReference type="SMART" id="SM00933"/>
    </source>
</evidence>
<organism evidence="2 3">
    <name type="scientific">Candidatus Iainarchaeum sp</name>
    <dbReference type="NCBI Taxonomy" id="3101447"/>
    <lineage>
        <taxon>Archaea</taxon>
        <taxon>Candidatus Iainarchaeota</taxon>
        <taxon>Candidatus Iainarchaeia</taxon>
        <taxon>Candidatus Iainarchaeales</taxon>
        <taxon>Candidatus Iainarchaeaceae</taxon>
        <taxon>Candidatus Iainarchaeum</taxon>
    </lineage>
</organism>
<evidence type="ECO:0000313" key="3">
    <source>
        <dbReference type="Proteomes" id="UP000677687"/>
    </source>
</evidence>
<comment type="caution">
    <text evidence="2">The sequence shown here is derived from an EMBL/GenBank/DDBJ whole genome shotgun (WGS) entry which is preliminary data.</text>
</comment>
<dbReference type="Pfam" id="PF09376">
    <property type="entry name" value="NurA"/>
    <property type="match status" value="1"/>
</dbReference>
<gene>
    <name evidence="2" type="ORF">J4415_02400</name>
</gene>
<dbReference type="SMART" id="SM00933">
    <property type="entry name" value="NurA"/>
    <property type="match status" value="1"/>
</dbReference>
<dbReference type="AlphaFoldDB" id="A0A8T4L308"/>
<sequence>MVQRNLNEVIGEAVASIKGTEQKRRLFAEKLLILKQRNLQDFESKELVEQSLIFPMNMRKLNCTVAGVDSGFLMKSLHAADMLILRTCAAIFTYSESSLSNAQYYPNLYSFPIPELNTKALERDELSCSKSLKRLYEEVKMAKEVIEKFSPHFMLIDGSIIPQYADKPRPDSCVIDNYKGIINEFQSLYKVSEKNSCELIACVKDSRGSRFRSIIQEELLTKEKLIDAAMLDECFDSNLLDYLLKKGERSFAFSYTKSISEHPVLHDFSEEYAKKIFAFYMKPSALDRPLRVEFLHSNGADLTKHTNEIAGAVYALSSLHREFAYPSVLIEADLRARLRPEEVETVYNKIIDKLGRNSAFMALRRNSRPFR</sequence>